<dbReference type="Proteomes" id="UP001318860">
    <property type="component" value="Unassembled WGS sequence"/>
</dbReference>
<keyword evidence="8" id="KW-0175">Coiled coil</keyword>
<sequence>MSIAIPRHPFTSGEEVSRNGARFADLGELEQSAGNGFHHDEAVNLSRSSIYNDLKASNVSVVSSNNLQFGGLNNGLGSAEMVSSGTGVDSGQFISQKGPMVGVGALGHGHFDNWADSGVVADHSQQTDTSTDTDDKNQYHGVHHERLMVVDSMDQCKGKIGDQKALRRLAQNREAARKSRMRKKAYVQQLENSRLKLTQLEQDLKRARQQGVFVSSGVSGDQNQCVGGNGALAFDIDYARWLEEHHRLINDLRSAVNSHVGDSELRLLVEGVMSHYDELFRLKSIGAKSDVFHMLSGMWKTPAERCFMWLGGFRCSEILKILGNQIEPLTEQQLVGICNLQQSSQQAEDALSQGMEALQQSLVETLSSNSLGPRNSGNVADYMGQMAIAMSKLATLENFLHQADLLRQQTLQQLQRILTTRQAARALLAISDYRSRLRALSSLWLARPKE</sequence>
<evidence type="ECO:0000313" key="12">
    <source>
        <dbReference type="Proteomes" id="UP001318860"/>
    </source>
</evidence>
<evidence type="ECO:0000313" key="11">
    <source>
        <dbReference type="EMBL" id="KAK6134084.1"/>
    </source>
</evidence>
<gene>
    <name evidence="11" type="ORF">DH2020_032181</name>
</gene>
<evidence type="ECO:0000256" key="6">
    <source>
        <dbReference type="ARBA" id="ARBA00023163"/>
    </source>
</evidence>
<keyword evidence="4" id="KW-0238">DNA-binding</keyword>
<dbReference type="CDD" id="cd14708">
    <property type="entry name" value="bZIP_HBP1b-like"/>
    <property type="match status" value="1"/>
</dbReference>
<evidence type="ECO:0000256" key="8">
    <source>
        <dbReference type="SAM" id="Coils"/>
    </source>
</evidence>
<keyword evidence="7" id="KW-0539">Nucleus</keyword>
<evidence type="ECO:0000259" key="10">
    <source>
        <dbReference type="PROSITE" id="PS51806"/>
    </source>
</evidence>
<name>A0ABR0VJ12_REHGL</name>
<evidence type="ECO:0000256" key="2">
    <source>
        <dbReference type="ARBA" id="ARBA00007163"/>
    </source>
</evidence>
<proteinExistence type="inferred from homology"/>
<feature type="domain" description="BZIP" evidence="9">
    <location>
        <begin position="162"/>
        <end position="206"/>
    </location>
</feature>
<feature type="domain" description="DOG1" evidence="10">
    <location>
        <begin position="231"/>
        <end position="447"/>
    </location>
</feature>
<dbReference type="InterPro" id="IPR046347">
    <property type="entry name" value="bZIP_sf"/>
</dbReference>
<dbReference type="SMART" id="SM00338">
    <property type="entry name" value="BRLZ"/>
    <property type="match status" value="1"/>
</dbReference>
<dbReference type="PROSITE" id="PS51806">
    <property type="entry name" value="DOG1"/>
    <property type="match status" value="1"/>
</dbReference>
<evidence type="ECO:0000256" key="3">
    <source>
        <dbReference type="ARBA" id="ARBA00023015"/>
    </source>
</evidence>
<reference evidence="11 12" key="1">
    <citation type="journal article" date="2021" name="Comput. Struct. Biotechnol. J.">
        <title>De novo genome assembly of the potent medicinal plant Rehmannia glutinosa using nanopore technology.</title>
        <authorList>
            <person name="Ma L."/>
            <person name="Dong C."/>
            <person name="Song C."/>
            <person name="Wang X."/>
            <person name="Zheng X."/>
            <person name="Niu Y."/>
            <person name="Chen S."/>
            <person name="Feng W."/>
        </authorList>
    </citation>
    <scope>NUCLEOTIDE SEQUENCE [LARGE SCALE GENOMIC DNA]</scope>
    <source>
        <strain evidence="11">DH-2019</strain>
    </source>
</reference>
<dbReference type="InterPro" id="IPR025422">
    <property type="entry name" value="TGA_domain"/>
</dbReference>
<evidence type="ECO:0000256" key="4">
    <source>
        <dbReference type="ARBA" id="ARBA00023125"/>
    </source>
</evidence>
<evidence type="ECO:0000256" key="5">
    <source>
        <dbReference type="ARBA" id="ARBA00023159"/>
    </source>
</evidence>
<accession>A0ABR0VJ12</accession>
<evidence type="ECO:0000256" key="1">
    <source>
        <dbReference type="ARBA" id="ARBA00004123"/>
    </source>
</evidence>
<protein>
    <submittedName>
        <fullName evidence="11">Uncharacterized protein</fullName>
    </submittedName>
</protein>
<feature type="coiled-coil region" evidence="8">
    <location>
        <begin position="183"/>
        <end position="210"/>
    </location>
</feature>
<dbReference type="PROSITE" id="PS50217">
    <property type="entry name" value="BZIP"/>
    <property type="match status" value="1"/>
</dbReference>
<dbReference type="PROSITE" id="PS00036">
    <property type="entry name" value="BZIP_BASIC"/>
    <property type="match status" value="1"/>
</dbReference>
<dbReference type="InterPro" id="IPR004827">
    <property type="entry name" value="bZIP"/>
</dbReference>
<evidence type="ECO:0000256" key="7">
    <source>
        <dbReference type="ARBA" id="ARBA00023242"/>
    </source>
</evidence>
<dbReference type="PANTHER" id="PTHR45693:SF1">
    <property type="entry name" value="TRANSCRIPTION FACTOR PERIANTHIA"/>
    <property type="match status" value="1"/>
</dbReference>
<comment type="similarity">
    <text evidence="2">Belongs to the bZIP family.</text>
</comment>
<dbReference type="Pfam" id="PF00170">
    <property type="entry name" value="bZIP_1"/>
    <property type="match status" value="1"/>
</dbReference>
<keyword evidence="3" id="KW-0805">Transcription regulation</keyword>
<keyword evidence="5" id="KW-0010">Activator</keyword>
<dbReference type="Pfam" id="PF14144">
    <property type="entry name" value="DOG1"/>
    <property type="match status" value="1"/>
</dbReference>
<dbReference type="SUPFAM" id="SSF57959">
    <property type="entry name" value="Leucine zipper domain"/>
    <property type="match status" value="1"/>
</dbReference>
<dbReference type="EMBL" id="JABTTQ020001180">
    <property type="protein sequence ID" value="KAK6134084.1"/>
    <property type="molecule type" value="Genomic_DNA"/>
</dbReference>
<keyword evidence="12" id="KW-1185">Reference proteome</keyword>
<dbReference type="PANTHER" id="PTHR45693">
    <property type="entry name" value="TRANSCRIPTION FACTOR TGA9"/>
    <property type="match status" value="1"/>
</dbReference>
<evidence type="ECO:0000259" key="9">
    <source>
        <dbReference type="PROSITE" id="PS50217"/>
    </source>
</evidence>
<dbReference type="Gene3D" id="1.20.5.170">
    <property type="match status" value="1"/>
</dbReference>
<comment type="caution">
    <text evidence="11">The sequence shown here is derived from an EMBL/GenBank/DDBJ whole genome shotgun (WGS) entry which is preliminary data.</text>
</comment>
<organism evidence="11 12">
    <name type="scientific">Rehmannia glutinosa</name>
    <name type="common">Chinese foxglove</name>
    <dbReference type="NCBI Taxonomy" id="99300"/>
    <lineage>
        <taxon>Eukaryota</taxon>
        <taxon>Viridiplantae</taxon>
        <taxon>Streptophyta</taxon>
        <taxon>Embryophyta</taxon>
        <taxon>Tracheophyta</taxon>
        <taxon>Spermatophyta</taxon>
        <taxon>Magnoliopsida</taxon>
        <taxon>eudicotyledons</taxon>
        <taxon>Gunneridae</taxon>
        <taxon>Pentapetalae</taxon>
        <taxon>asterids</taxon>
        <taxon>lamiids</taxon>
        <taxon>Lamiales</taxon>
        <taxon>Orobanchaceae</taxon>
        <taxon>Rehmannieae</taxon>
        <taxon>Rehmannia</taxon>
    </lineage>
</organism>
<keyword evidence="6" id="KW-0804">Transcription</keyword>
<comment type="subcellular location">
    <subcellularLocation>
        <location evidence="1">Nucleus</location>
    </subcellularLocation>
</comment>